<evidence type="ECO:0000313" key="2">
    <source>
        <dbReference type="Proteomes" id="UP000281343"/>
    </source>
</evidence>
<evidence type="ECO:0000313" key="1">
    <source>
        <dbReference type="EMBL" id="RMA43647.1"/>
    </source>
</evidence>
<dbReference type="RefSeq" id="WP_121896237.1">
    <property type="nucleotide sequence ID" value="NZ_RCNT01000001.1"/>
</dbReference>
<dbReference type="Gene3D" id="3.30.420.300">
    <property type="entry name" value="2-keto-3-deoxy-galactonokinase, substrate binding domain"/>
    <property type="match status" value="1"/>
</dbReference>
<dbReference type="GO" id="GO:0034194">
    <property type="term" value="P:D-galactonate catabolic process"/>
    <property type="evidence" value="ECO:0007669"/>
    <property type="project" value="InterPro"/>
</dbReference>
<dbReference type="GO" id="GO:0008671">
    <property type="term" value="F:2-dehydro-3-deoxygalactonokinase activity"/>
    <property type="evidence" value="ECO:0007669"/>
    <property type="project" value="InterPro"/>
</dbReference>
<proteinExistence type="predicted"/>
<organism evidence="1 2">
    <name type="scientific">Rhodophyticola porphyridii</name>
    <dbReference type="NCBI Taxonomy" id="1852017"/>
    <lineage>
        <taxon>Bacteria</taxon>
        <taxon>Pseudomonadati</taxon>
        <taxon>Pseudomonadota</taxon>
        <taxon>Alphaproteobacteria</taxon>
        <taxon>Rhodobacterales</taxon>
        <taxon>Roseobacteraceae</taxon>
        <taxon>Rhodophyticola</taxon>
    </lineage>
</organism>
<protein>
    <submittedName>
        <fullName evidence="1">2-dehydro-3-deoxygalactonokinase</fullName>
    </submittedName>
</protein>
<keyword evidence="2" id="KW-1185">Reference proteome</keyword>
<accession>A0A3L9Y935</accession>
<dbReference type="InterPro" id="IPR042258">
    <property type="entry name" value="DGOK_N"/>
</dbReference>
<comment type="caution">
    <text evidence="1">The sequence shown here is derived from an EMBL/GenBank/DDBJ whole genome shotgun (WGS) entry which is preliminary data.</text>
</comment>
<dbReference type="AlphaFoldDB" id="A0A3L9Y935"/>
<name>A0A3L9Y935_9RHOB</name>
<dbReference type="EMBL" id="RCNT01000001">
    <property type="protein sequence ID" value="RMA43647.1"/>
    <property type="molecule type" value="Genomic_DNA"/>
</dbReference>
<keyword evidence="1" id="KW-0418">Kinase</keyword>
<dbReference type="InterPro" id="IPR042257">
    <property type="entry name" value="DGOK_C"/>
</dbReference>
<dbReference type="Gene3D" id="3.30.420.310">
    <property type="entry name" value="2-keto-3-deoxy-galactonokinase, C-terminal domain"/>
    <property type="match status" value="1"/>
</dbReference>
<reference evidence="1 2" key="1">
    <citation type="submission" date="2018-10" db="EMBL/GenBank/DDBJ databases">
        <authorList>
            <person name="Jung H.S."/>
            <person name="Jeon C.O."/>
        </authorList>
    </citation>
    <scope>NUCLEOTIDE SEQUENCE [LARGE SCALE GENOMIC DNA]</scope>
    <source>
        <strain evidence="1 2">MA-7-27</strain>
    </source>
</reference>
<dbReference type="OrthoDB" id="256574at2"/>
<dbReference type="Pfam" id="PF05035">
    <property type="entry name" value="DGOK"/>
    <property type="match status" value="1"/>
</dbReference>
<sequence>MSGEAAYADWIAVDWGTSRLRVWAMSREGVARARASSEDGMNGLARDAFEPALLHLIEPWLGTGQVSVLACGMVGSRQGWAEVPYQPVPCVPGALKPVAVPTRDARIRLFIMPGMSQMTPADVMRGEETQIAGFLTEEPAFDGVLCLPGTHTKWVHISAGEVVSFQTFMTGELFRLLSEQSVLRHGVSRENMDGARFTSAVSDALSRPERMAQRLFAIRAEGVLQGLTPEAARGQLSGGLIGAELAAARPYWLGQQVVVAGAPALAALYVEALASQGATARMLDAGPLTRTGLARAYLTLAETTS</sequence>
<dbReference type="InterPro" id="IPR007729">
    <property type="entry name" value="DGOK"/>
</dbReference>
<dbReference type="Proteomes" id="UP000281343">
    <property type="component" value="Unassembled WGS sequence"/>
</dbReference>
<gene>
    <name evidence="1" type="ORF">D9R08_01555</name>
</gene>
<keyword evidence="1" id="KW-0808">Transferase</keyword>